<dbReference type="GO" id="GO:0003677">
    <property type="term" value="F:DNA binding"/>
    <property type="evidence" value="ECO:0007669"/>
    <property type="project" value="UniProtKB-UniRule"/>
</dbReference>
<dbReference type="EMBL" id="JABLKP010000017">
    <property type="protein sequence ID" value="NQP84022.1"/>
    <property type="molecule type" value="Genomic_DNA"/>
</dbReference>
<evidence type="ECO:0000256" key="2">
    <source>
        <dbReference type="PROSITE-ProRule" id="PRU00335"/>
    </source>
</evidence>
<dbReference type="Pfam" id="PF00440">
    <property type="entry name" value="TetR_N"/>
    <property type="match status" value="1"/>
</dbReference>
<keyword evidence="1 2" id="KW-0238">DNA-binding</keyword>
<reference evidence="4 6" key="1">
    <citation type="submission" date="2016-02" db="EMBL/GenBank/DDBJ databases">
        <authorList>
            <consortium name="Pathogen Informatics"/>
        </authorList>
    </citation>
    <scope>NUCLEOTIDE SEQUENCE [LARGE SCALE GENOMIC DNA]</scope>
    <source>
        <strain evidence="4 6">LSS95</strain>
    </source>
</reference>
<dbReference type="RefSeq" id="WP_024399795.1">
    <property type="nucleotide sequence ID" value="NZ_CEEK01000004.1"/>
</dbReference>
<dbReference type="EMBL" id="FIIR01000024">
    <property type="protein sequence ID" value="CYW05583.1"/>
    <property type="molecule type" value="Genomic_DNA"/>
</dbReference>
<dbReference type="InterPro" id="IPR001647">
    <property type="entry name" value="HTH_TetR"/>
</dbReference>
<evidence type="ECO:0000313" key="4">
    <source>
        <dbReference type="EMBL" id="CYW05583.1"/>
    </source>
</evidence>
<sequence length="200" mass="22886">MRKEEKTKLRREMIITAALGEFAAKGYKGFVINELCKVDGISKGVLYHNFSGKADLYLACVQESFEKALAIFLGEDGQVPTLAVYMERRHQFYQDFPEHSHIFFEAMIATPKELEAEIAPQKAVFLDLNEQVCQKLLSESKLKEHIDEKKAMAYLRLIQDMFRSYYLTVSSDTSLSDLASGYENQLSQVLDMMVYGIIKD</sequence>
<evidence type="ECO:0000259" key="3">
    <source>
        <dbReference type="PROSITE" id="PS50977"/>
    </source>
</evidence>
<dbReference type="SUPFAM" id="SSF46689">
    <property type="entry name" value="Homeodomain-like"/>
    <property type="match status" value="1"/>
</dbReference>
<dbReference type="PROSITE" id="PS50977">
    <property type="entry name" value="HTH_TETR_2"/>
    <property type="match status" value="1"/>
</dbReference>
<dbReference type="AlphaFoldDB" id="A0A116NL08"/>
<dbReference type="InterPro" id="IPR009057">
    <property type="entry name" value="Homeodomain-like_sf"/>
</dbReference>
<protein>
    <submittedName>
        <fullName evidence="4">TetR family transcriptional regulator</fullName>
    </submittedName>
    <submittedName>
        <fullName evidence="5">TetR/AcrR family transcriptional regulator</fullName>
    </submittedName>
</protein>
<dbReference type="Gene3D" id="1.10.10.60">
    <property type="entry name" value="Homeodomain-like"/>
    <property type="match status" value="1"/>
</dbReference>
<dbReference type="PANTHER" id="PTHR30328:SF54">
    <property type="entry name" value="HTH-TYPE TRANSCRIPTIONAL REPRESSOR SCO4008"/>
    <property type="match status" value="1"/>
</dbReference>
<proteinExistence type="predicted"/>
<evidence type="ECO:0000256" key="1">
    <source>
        <dbReference type="ARBA" id="ARBA00023125"/>
    </source>
</evidence>
<dbReference type="PRINTS" id="PR00455">
    <property type="entry name" value="HTHTETR"/>
</dbReference>
<organism evidence="4 6">
    <name type="scientific">Streptococcus suis</name>
    <dbReference type="NCBI Taxonomy" id="1307"/>
    <lineage>
        <taxon>Bacteria</taxon>
        <taxon>Bacillati</taxon>
        <taxon>Bacillota</taxon>
        <taxon>Bacilli</taxon>
        <taxon>Lactobacillales</taxon>
        <taxon>Streptococcaceae</taxon>
        <taxon>Streptococcus</taxon>
    </lineage>
</organism>
<reference evidence="5" key="2">
    <citation type="submission" date="2020-05" db="EMBL/GenBank/DDBJ databases">
        <title>Linking phenotype, genotype and ecology: antimicrobial resistance in the zoonotic pathogen Streptococcus suis.</title>
        <authorList>
            <person name="Hadjirin N.F."/>
            <person name="Miller E.L."/>
            <person name="Murray G.R."/>
            <person name="Yen P.L.K."/>
            <person name="Phuc H.D."/>
            <person name="Wileman T.M."/>
            <person name="Hernandez-Garcia J."/>
            <person name="Williamson S.M."/>
            <person name="Parkhill J."/>
            <person name="Maskell D.J."/>
            <person name="Zhou R."/>
            <person name="Fittipaldi N."/>
            <person name="Gottschalk M."/>
            <person name="Tucker A.D.W."/>
            <person name="Hoa N.T."/>
            <person name="Welch J."/>
            <person name="Weinert L.A."/>
        </authorList>
    </citation>
    <scope>NUCLEOTIDE SEQUENCE</scope>
    <source>
        <strain evidence="5">TMW_SS111</strain>
    </source>
</reference>
<dbReference type="InterPro" id="IPR050109">
    <property type="entry name" value="HTH-type_TetR-like_transc_reg"/>
</dbReference>
<feature type="DNA-binding region" description="H-T-H motif" evidence="2">
    <location>
        <begin position="31"/>
        <end position="50"/>
    </location>
</feature>
<dbReference type="GO" id="GO:0006355">
    <property type="term" value="P:regulation of DNA-templated transcription"/>
    <property type="evidence" value="ECO:0007669"/>
    <property type="project" value="UniProtKB-ARBA"/>
</dbReference>
<dbReference type="Gene3D" id="1.10.357.10">
    <property type="entry name" value="Tetracycline Repressor, domain 2"/>
    <property type="match status" value="1"/>
</dbReference>
<accession>A0A116NL08</accession>
<dbReference type="Proteomes" id="UP000069831">
    <property type="component" value="Unassembled WGS sequence"/>
</dbReference>
<dbReference type="SUPFAM" id="SSF48498">
    <property type="entry name" value="Tetracyclin repressor-like, C-terminal domain"/>
    <property type="match status" value="1"/>
</dbReference>
<name>A0A116NL08_STRSU</name>
<dbReference type="Proteomes" id="UP000748881">
    <property type="component" value="Unassembled WGS sequence"/>
</dbReference>
<dbReference type="InterPro" id="IPR036271">
    <property type="entry name" value="Tet_transcr_reg_TetR-rel_C_sf"/>
</dbReference>
<feature type="domain" description="HTH tetR-type" evidence="3">
    <location>
        <begin position="8"/>
        <end position="68"/>
    </location>
</feature>
<dbReference type="PANTHER" id="PTHR30328">
    <property type="entry name" value="TRANSCRIPTIONAL REPRESSOR"/>
    <property type="match status" value="1"/>
</dbReference>
<evidence type="ECO:0000313" key="5">
    <source>
        <dbReference type="EMBL" id="NQP84022.1"/>
    </source>
</evidence>
<gene>
    <name evidence="4" type="ORF">ERS132457_01775</name>
    <name evidence="5" type="ORF">HO898_09905</name>
</gene>
<evidence type="ECO:0000313" key="6">
    <source>
        <dbReference type="Proteomes" id="UP000069831"/>
    </source>
</evidence>